<dbReference type="GO" id="GO:0016853">
    <property type="term" value="F:isomerase activity"/>
    <property type="evidence" value="ECO:0007669"/>
    <property type="project" value="UniProtKB-KW"/>
</dbReference>
<dbReference type="PANTHER" id="PTHR43489:SF7">
    <property type="entry name" value="3-DEHYDRO-D-GULOSIDE 4-EPIMERASE-RELATED"/>
    <property type="match status" value="1"/>
</dbReference>
<dbReference type="InterPro" id="IPR013022">
    <property type="entry name" value="Xyl_isomerase-like_TIM-brl"/>
</dbReference>
<dbReference type="SUPFAM" id="SSF51658">
    <property type="entry name" value="Xylose isomerase-like"/>
    <property type="match status" value="1"/>
</dbReference>
<reference evidence="3" key="1">
    <citation type="journal article" date="2015" name="Genom Data">
        <title>Draft genome sequences of Phytophthora kernoviae and Phytophthora ramorum lineage EU2 from Scotland.</title>
        <authorList>
            <person name="Sambles C."/>
            <person name="Schlenzig A."/>
            <person name="O'Neill P."/>
            <person name="Grant M."/>
            <person name="Studholme D.J."/>
        </authorList>
    </citation>
    <scope>NUCLEOTIDE SEQUENCE</scope>
    <source>
        <strain evidence="3">00238/432</strain>
    </source>
</reference>
<dbReference type="EMBL" id="AOFI03000016">
    <property type="protein sequence ID" value="KAF4324600.1"/>
    <property type="molecule type" value="Genomic_DNA"/>
</dbReference>
<dbReference type="AlphaFoldDB" id="A0A8J4SSD5"/>
<organism evidence="3 4">
    <name type="scientific">Phytophthora kernoviae 00238/432</name>
    <dbReference type="NCBI Taxonomy" id="1284355"/>
    <lineage>
        <taxon>Eukaryota</taxon>
        <taxon>Sar</taxon>
        <taxon>Stramenopiles</taxon>
        <taxon>Oomycota</taxon>
        <taxon>Peronosporomycetes</taxon>
        <taxon>Peronosporales</taxon>
        <taxon>Peronosporaceae</taxon>
        <taxon>Phytophthora</taxon>
    </lineage>
</organism>
<accession>A0A8J4SSD5</accession>
<feature type="domain" description="Xylose isomerase-like TIM barrel" evidence="2">
    <location>
        <begin position="69"/>
        <end position="304"/>
    </location>
</feature>
<evidence type="ECO:0000313" key="3">
    <source>
        <dbReference type="EMBL" id="KAF4324600.1"/>
    </source>
</evidence>
<gene>
    <name evidence="3" type="ORF">G195_002033</name>
</gene>
<dbReference type="SUPFAM" id="SSF49344">
    <property type="entry name" value="CBD9-like"/>
    <property type="match status" value="1"/>
</dbReference>
<dbReference type="Pfam" id="PF01261">
    <property type="entry name" value="AP_endonuc_2"/>
    <property type="match status" value="1"/>
</dbReference>
<proteinExistence type="predicted"/>
<evidence type="ECO:0000256" key="1">
    <source>
        <dbReference type="ARBA" id="ARBA00023235"/>
    </source>
</evidence>
<dbReference type="Gene3D" id="3.20.20.150">
    <property type="entry name" value="Divalent-metal-dependent TIM barrel enzymes"/>
    <property type="match status" value="1"/>
</dbReference>
<dbReference type="Proteomes" id="UP000702964">
    <property type="component" value="Unassembled WGS sequence"/>
</dbReference>
<keyword evidence="1" id="KW-0413">Isomerase</keyword>
<dbReference type="PANTHER" id="PTHR43489">
    <property type="entry name" value="ISOMERASE"/>
    <property type="match status" value="1"/>
</dbReference>
<evidence type="ECO:0000313" key="4">
    <source>
        <dbReference type="Proteomes" id="UP000702964"/>
    </source>
</evidence>
<reference evidence="3" key="2">
    <citation type="submission" date="2020-02" db="EMBL/GenBank/DDBJ databases">
        <authorList>
            <person name="Studholme D.J."/>
        </authorList>
    </citation>
    <scope>NUCLEOTIDE SEQUENCE</scope>
    <source>
        <strain evidence="3">00238/432</strain>
    </source>
</reference>
<comment type="caution">
    <text evidence="3">The sequence shown here is derived from an EMBL/GenBank/DDBJ whole genome shotgun (WGS) entry which is preliminary data.</text>
</comment>
<dbReference type="InterPro" id="IPR036237">
    <property type="entry name" value="Xyl_isomerase-like_sf"/>
</dbReference>
<evidence type="ECO:0000259" key="2">
    <source>
        <dbReference type="Pfam" id="PF01261"/>
    </source>
</evidence>
<name>A0A8J4SSD5_9STRA</name>
<dbReference type="InterPro" id="IPR050417">
    <property type="entry name" value="Sugar_Epim/Isomerase"/>
</dbReference>
<protein>
    <recommendedName>
        <fullName evidence="2">Xylose isomerase-like TIM barrel domain-containing protein</fullName>
    </recommendedName>
</protein>
<sequence length="330" mass="36393">MSASPLYEQDVVELFIDEQGDGSNYIELEVSPHNVVFDALIHNNGDGSELKADVTWQLEGDASIADCIQTAKQAGFEGIELSLNGEGELSLSATDQEVRDIQGRLEEAGLEIAGLATGLYWDYPMTSARPEIRTKALDVCKKQLELASAFGVDTILVIPGAVGVDFIPDSEVTDYEVAYERAQEAIAHLLPYAERAGVSIGIENVWNKFLVSPLELRTFIDSFNSNYIGSYLDVGNVVQNGYPEQWVRILGHRIKKVHFKDYRRQAGGLHGFVDLLAGDVNYPAVMEALQAIGYDNYVTAEMIPPYTHHSKQIIFNTSKAMDAILGRSQE</sequence>